<reference evidence="10 11" key="1">
    <citation type="submission" date="2014-04" db="EMBL/GenBank/DDBJ databases">
        <authorList>
            <consortium name="DOE Joint Genome Institute"/>
            <person name="Kuo A."/>
            <person name="Kohler A."/>
            <person name="Costa M.D."/>
            <person name="Nagy L.G."/>
            <person name="Floudas D."/>
            <person name="Copeland A."/>
            <person name="Barry K.W."/>
            <person name="Cichocki N."/>
            <person name="Veneault-Fourrey C."/>
            <person name="LaButti K."/>
            <person name="Lindquist E.A."/>
            <person name="Lipzen A."/>
            <person name="Lundell T."/>
            <person name="Morin E."/>
            <person name="Murat C."/>
            <person name="Sun H."/>
            <person name="Tunlid A."/>
            <person name="Henrissat B."/>
            <person name="Grigoriev I.V."/>
            <person name="Hibbett D.S."/>
            <person name="Martin F."/>
            <person name="Nordberg H.P."/>
            <person name="Cantor M.N."/>
            <person name="Hua S.X."/>
        </authorList>
    </citation>
    <scope>NUCLEOTIDE SEQUENCE [LARGE SCALE GENOMIC DNA]</scope>
    <source>
        <strain evidence="10 11">441</strain>
    </source>
</reference>
<evidence type="ECO:0000259" key="9">
    <source>
        <dbReference type="PROSITE" id="PS51846"/>
    </source>
</evidence>
<keyword evidence="11" id="KW-1185">Reference proteome</keyword>
<organism evidence="10 11">
    <name type="scientific">Pisolithus microcarpus 441</name>
    <dbReference type="NCBI Taxonomy" id="765257"/>
    <lineage>
        <taxon>Eukaryota</taxon>
        <taxon>Fungi</taxon>
        <taxon>Dikarya</taxon>
        <taxon>Basidiomycota</taxon>
        <taxon>Agaricomycotina</taxon>
        <taxon>Agaricomycetes</taxon>
        <taxon>Agaricomycetidae</taxon>
        <taxon>Boletales</taxon>
        <taxon>Sclerodermatineae</taxon>
        <taxon>Pisolithaceae</taxon>
        <taxon>Pisolithus</taxon>
    </lineage>
</organism>
<dbReference type="InterPro" id="IPR046342">
    <property type="entry name" value="CBS_dom_sf"/>
</dbReference>
<gene>
    <name evidence="10" type="ORF">PISMIDRAFT_12531</name>
</gene>
<dbReference type="GO" id="GO:0016020">
    <property type="term" value="C:membrane"/>
    <property type="evidence" value="ECO:0007669"/>
    <property type="project" value="UniProtKB-SubCell"/>
</dbReference>
<dbReference type="GO" id="GO:0030026">
    <property type="term" value="P:intracellular manganese ion homeostasis"/>
    <property type="evidence" value="ECO:0007669"/>
    <property type="project" value="TreeGrafter"/>
</dbReference>
<feature type="transmembrane region" description="Helical" evidence="8">
    <location>
        <begin position="26"/>
        <end position="49"/>
    </location>
</feature>
<dbReference type="PANTHER" id="PTHR12064">
    <property type="entry name" value="METAL TRANSPORTER CNNM"/>
    <property type="match status" value="1"/>
</dbReference>
<evidence type="ECO:0000313" key="11">
    <source>
        <dbReference type="Proteomes" id="UP000054018"/>
    </source>
</evidence>
<dbReference type="FunFam" id="3.10.580.10:FF:000006">
    <property type="entry name" value="DUF21 and CBS domain protein"/>
    <property type="match status" value="1"/>
</dbReference>
<dbReference type="SUPFAM" id="SSF54631">
    <property type="entry name" value="CBS-domain pair"/>
    <property type="match status" value="1"/>
</dbReference>
<dbReference type="GO" id="GO:0010960">
    <property type="term" value="P:magnesium ion homeostasis"/>
    <property type="evidence" value="ECO:0007669"/>
    <property type="project" value="InterPro"/>
</dbReference>
<feature type="transmembrane region" description="Helical" evidence="8">
    <location>
        <begin position="109"/>
        <end position="131"/>
    </location>
</feature>
<sequence length="437" mass="47862">MFINVLFHAPETTDEPIDSPEFWCKIAISAILVLAGGVFAGLTLGLMGLDELHLRVLSTSSDDIAERANAQKVYNLMQKGRHWVLVVLLLGNVVINESLPIFLDSARDFQLGGGIAAVVISTTAIVIFGIIPQAICVRYGLAIGARCAPFVLGLMYIFSPIAYPVAKLLDYVLGKNETHTYKKAELKSFLQFHRTGEEPLRDDEISILNGVLELNNKKVESIMTPICVSFHSEASAFLLLMRAFPQDVVTLSSDTILDHATVEAILTSGYSRIPIHEPGDPLAFQGLLLVKKLLIYDPSKSLPVSHFKLSILPEAHPSINCFQALDYFQTGRAHLLLISRTPGVAGGAIGVITLEDVIEEIISEEIVDETDRYEDNQSKKQAKRLTNAAVMRGIVERERNLARQTPSEQRTPLLPISPPAGTPPRGGYGTLSASYKH</sequence>
<evidence type="ECO:0000256" key="6">
    <source>
        <dbReference type="PROSITE-ProRule" id="PRU01193"/>
    </source>
</evidence>
<keyword evidence="4 6" id="KW-1133">Transmembrane helix</keyword>
<reference evidence="11" key="2">
    <citation type="submission" date="2015-01" db="EMBL/GenBank/DDBJ databases">
        <title>Evolutionary Origins and Diversification of the Mycorrhizal Mutualists.</title>
        <authorList>
            <consortium name="DOE Joint Genome Institute"/>
            <consortium name="Mycorrhizal Genomics Consortium"/>
            <person name="Kohler A."/>
            <person name="Kuo A."/>
            <person name="Nagy L.G."/>
            <person name="Floudas D."/>
            <person name="Copeland A."/>
            <person name="Barry K.W."/>
            <person name="Cichocki N."/>
            <person name="Veneault-Fourrey C."/>
            <person name="LaButti K."/>
            <person name="Lindquist E.A."/>
            <person name="Lipzen A."/>
            <person name="Lundell T."/>
            <person name="Morin E."/>
            <person name="Murat C."/>
            <person name="Riley R."/>
            <person name="Ohm R."/>
            <person name="Sun H."/>
            <person name="Tunlid A."/>
            <person name="Henrissat B."/>
            <person name="Grigoriev I.V."/>
            <person name="Hibbett D.S."/>
            <person name="Martin F."/>
        </authorList>
    </citation>
    <scope>NUCLEOTIDE SEQUENCE [LARGE SCALE GENOMIC DNA]</scope>
    <source>
        <strain evidence="11">441</strain>
    </source>
</reference>
<evidence type="ECO:0000256" key="5">
    <source>
        <dbReference type="ARBA" id="ARBA00023136"/>
    </source>
</evidence>
<keyword evidence="2 6" id="KW-0812">Transmembrane</keyword>
<evidence type="ECO:0000256" key="7">
    <source>
        <dbReference type="SAM" id="MobiDB-lite"/>
    </source>
</evidence>
<dbReference type="OrthoDB" id="5353557at2759"/>
<evidence type="ECO:0000256" key="2">
    <source>
        <dbReference type="ARBA" id="ARBA00022692"/>
    </source>
</evidence>
<dbReference type="Pfam" id="PF01595">
    <property type="entry name" value="CNNM"/>
    <property type="match status" value="1"/>
</dbReference>
<evidence type="ECO:0000256" key="4">
    <source>
        <dbReference type="ARBA" id="ARBA00022989"/>
    </source>
</evidence>
<dbReference type="GO" id="GO:0005737">
    <property type="term" value="C:cytoplasm"/>
    <property type="evidence" value="ECO:0007669"/>
    <property type="project" value="TreeGrafter"/>
</dbReference>
<comment type="subcellular location">
    <subcellularLocation>
        <location evidence="1">Membrane</location>
        <topology evidence="1">Multi-pass membrane protein</topology>
    </subcellularLocation>
</comment>
<feature type="transmembrane region" description="Helical" evidence="8">
    <location>
        <begin position="143"/>
        <end position="163"/>
    </location>
</feature>
<keyword evidence="5 6" id="KW-0472">Membrane</keyword>
<dbReference type="PROSITE" id="PS51846">
    <property type="entry name" value="CNNM"/>
    <property type="match status" value="1"/>
</dbReference>
<dbReference type="InterPro" id="IPR002550">
    <property type="entry name" value="CNNM"/>
</dbReference>
<keyword evidence="3" id="KW-0677">Repeat</keyword>
<accession>A0A0C9ZMK2</accession>
<evidence type="ECO:0000256" key="1">
    <source>
        <dbReference type="ARBA" id="ARBA00004141"/>
    </source>
</evidence>
<evidence type="ECO:0000313" key="10">
    <source>
        <dbReference type="EMBL" id="KIK21013.1"/>
    </source>
</evidence>
<dbReference type="Gene3D" id="3.10.580.10">
    <property type="entry name" value="CBS-domain"/>
    <property type="match status" value="1"/>
</dbReference>
<dbReference type="STRING" id="765257.A0A0C9ZMK2"/>
<feature type="domain" description="CNNM transmembrane" evidence="9">
    <location>
        <begin position="18"/>
        <end position="204"/>
    </location>
</feature>
<proteinExistence type="predicted"/>
<feature type="transmembrane region" description="Helical" evidence="8">
    <location>
        <begin position="82"/>
        <end position="103"/>
    </location>
</feature>
<dbReference type="PANTHER" id="PTHR12064:SF97">
    <property type="entry name" value="METAL TRANSPORTER CNNM-5"/>
    <property type="match status" value="1"/>
</dbReference>
<evidence type="ECO:0000256" key="8">
    <source>
        <dbReference type="SAM" id="Phobius"/>
    </source>
</evidence>
<dbReference type="AlphaFoldDB" id="A0A0C9ZMK2"/>
<feature type="region of interest" description="Disordered" evidence="7">
    <location>
        <begin position="398"/>
        <end position="437"/>
    </location>
</feature>
<dbReference type="EMBL" id="KN833756">
    <property type="protein sequence ID" value="KIK21013.1"/>
    <property type="molecule type" value="Genomic_DNA"/>
</dbReference>
<protein>
    <recommendedName>
        <fullName evidence="9">CNNM transmembrane domain-containing protein</fullName>
    </recommendedName>
</protein>
<name>A0A0C9ZMK2_9AGAM</name>
<evidence type="ECO:0000256" key="3">
    <source>
        <dbReference type="ARBA" id="ARBA00022737"/>
    </source>
</evidence>
<dbReference type="InterPro" id="IPR045095">
    <property type="entry name" value="ACDP"/>
</dbReference>
<dbReference type="Proteomes" id="UP000054018">
    <property type="component" value="Unassembled WGS sequence"/>
</dbReference>
<dbReference type="HOGENOM" id="CLU_011310_0_3_1"/>